<evidence type="ECO:0000313" key="2">
    <source>
        <dbReference type="EMBL" id="CAF4153886.1"/>
    </source>
</evidence>
<evidence type="ECO:0000313" key="3">
    <source>
        <dbReference type="Proteomes" id="UP000663844"/>
    </source>
</evidence>
<organism evidence="2 3">
    <name type="scientific">Adineta steineri</name>
    <dbReference type="NCBI Taxonomy" id="433720"/>
    <lineage>
        <taxon>Eukaryota</taxon>
        <taxon>Metazoa</taxon>
        <taxon>Spiralia</taxon>
        <taxon>Gnathifera</taxon>
        <taxon>Rotifera</taxon>
        <taxon>Eurotatoria</taxon>
        <taxon>Bdelloidea</taxon>
        <taxon>Adinetida</taxon>
        <taxon>Adinetidae</taxon>
        <taxon>Adineta</taxon>
    </lineage>
</organism>
<evidence type="ECO:0000256" key="1">
    <source>
        <dbReference type="SAM" id="MobiDB-lite"/>
    </source>
</evidence>
<sequence>MTFFAVLLNSTNFDGAFELYKHVIQIYGNPYCDTPYTALASLLNKSESPEFDIEPYLEESNVQSDKDLTQDFLDETDITTDPIIRQSPFNIKARTDIPALRRILEKKKLDEEPRNLLYSKQVIHVLHKWFAYIPLWSNIMTNFFERYAKDKTPISTNKLEFGHGRLSNATIETYFRTIKLSILENRTTHRPTEFLMPMHKHILSRMKGDQFSVAQTSHGRKKKRDKMDDLNVKDVWKCRPQTNSKTNKHGAYFNEKVSEMVACKISKGKNQEKLIAINDNSRSLKEFDASTKQTKTLDDPDSDESMNSINESSSGYSVLSSHMPITTNTNDCNYVTNPPSPLPIIVDRSPMTPSFGNIVFAVTDRIEPHLAQVFCPKRSHSSSNSSCSISIEKTSKQLCEKKSKPSSPPHTIENRNFQSSKDNRTATIGSLKLTWPSYAIENATYAGEQYFIFNTCTIDTGLFILYHAYKTQSDDFRNLFLSDTLNIYKIIHRTFQLVDTDGWTTARLYWLTENNLLTNKHRNGKYDLMNTMEAIVFQFIKRMQTFPIKSKCTCVVCPKRTREHMNADISLPDREHACRVDLGRRKPQKYPAEYSIDDKFPVVNVETNVTRIEKHYICEATRIVDKAKFLYRAPFVIVDVGKDSAVMTKLPDPIYIGEYT</sequence>
<gene>
    <name evidence="2" type="ORF">OXD698_LOCUS38222</name>
</gene>
<comment type="caution">
    <text evidence="2">The sequence shown here is derived from an EMBL/GenBank/DDBJ whole genome shotgun (WGS) entry which is preliminary data.</text>
</comment>
<dbReference type="AlphaFoldDB" id="A0A819Y526"/>
<dbReference type="EMBL" id="CAJOAZ010007099">
    <property type="protein sequence ID" value="CAF4153886.1"/>
    <property type="molecule type" value="Genomic_DNA"/>
</dbReference>
<feature type="compositionally biased region" description="Polar residues" evidence="1">
    <location>
        <begin position="305"/>
        <end position="318"/>
    </location>
</feature>
<feature type="region of interest" description="Disordered" evidence="1">
    <location>
        <begin position="286"/>
        <end position="318"/>
    </location>
</feature>
<feature type="non-terminal residue" evidence="2">
    <location>
        <position position="1"/>
    </location>
</feature>
<dbReference type="Proteomes" id="UP000663844">
    <property type="component" value="Unassembled WGS sequence"/>
</dbReference>
<feature type="region of interest" description="Disordered" evidence="1">
    <location>
        <begin position="398"/>
        <end position="419"/>
    </location>
</feature>
<accession>A0A819Y526</accession>
<protein>
    <submittedName>
        <fullName evidence="2">Uncharacterized protein</fullName>
    </submittedName>
</protein>
<name>A0A819Y526_9BILA</name>
<reference evidence="2" key="1">
    <citation type="submission" date="2021-02" db="EMBL/GenBank/DDBJ databases">
        <authorList>
            <person name="Nowell W R."/>
        </authorList>
    </citation>
    <scope>NUCLEOTIDE SEQUENCE</scope>
</reference>
<proteinExistence type="predicted"/>